<name>A0ABV2WXP1_9NOCA</name>
<dbReference type="Gene3D" id="3.10.450.50">
    <property type="match status" value="1"/>
</dbReference>
<dbReference type="EMBL" id="JBEYBF010000026">
    <property type="protein sequence ID" value="MEU1955634.1"/>
    <property type="molecule type" value="Genomic_DNA"/>
</dbReference>
<reference evidence="1 2" key="1">
    <citation type="submission" date="2024-06" db="EMBL/GenBank/DDBJ databases">
        <title>The Natural Products Discovery Center: Release of the First 8490 Sequenced Strains for Exploring Actinobacteria Biosynthetic Diversity.</title>
        <authorList>
            <person name="Kalkreuter E."/>
            <person name="Kautsar S.A."/>
            <person name="Yang D."/>
            <person name="Bader C.D."/>
            <person name="Teijaro C.N."/>
            <person name="Fluegel L."/>
            <person name="Davis C.M."/>
            <person name="Simpson J.R."/>
            <person name="Lauterbach L."/>
            <person name="Steele A.D."/>
            <person name="Gui C."/>
            <person name="Meng S."/>
            <person name="Li G."/>
            <person name="Viehrig K."/>
            <person name="Ye F."/>
            <person name="Su P."/>
            <person name="Kiefer A.F."/>
            <person name="Nichols A."/>
            <person name="Cepeda A.J."/>
            <person name="Yan W."/>
            <person name="Fan B."/>
            <person name="Jiang Y."/>
            <person name="Adhikari A."/>
            <person name="Zheng C.-J."/>
            <person name="Schuster L."/>
            <person name="Cowan T.M."/>
            <person name="Smanski M.J."/>
            <person name="Chevrette M.G."/>
            <person name="De Carvalho L.P.S."/>
            <person name="Shen B."/>
        </authorList>
    </citation>
    <scope>NUCLEOTIDE SEQUENCE [LARGE SCALE GENOMIC DNA]</scope>
    <source>
        <strain evidence="1 2">NPDC019708</strain>
    </source>
</reference>
<comment type="caution">
    <text evidence="1">The sequence shown here is derived from an EMBL/GenBank/DDBJ whole genome shotgun (WGS) entry which is preliminary data.</text>
</comment>
<evidence type="ECO:0000313" key="1">
    <source>
        <dbReference type="EMBL" id="MEU1955634.1"/>
    </source>
</evidence>
<keyword evidence="2" id="KW-1185">Reference proteome</keyword>
<proteinExistence type="predicted"/>
<dbReference type="RefSeq" id="WP_356960125.1">
    <property type="nucleotide sequence ID" value="NZ_JBEYBD010000046.1"/>
</dbReference>
<dbReference type="Proteomes" id="UP001550628">
    <property type="component" value="Unassembled WGS sequence"/>
</dbReference>
<gene>
    <name evidence="1" type="ORF">ABZ510_27715</name>
</gene>
<evidence type="ECO:0008006" key="3">
    <source>
        <dbReference type="Google" id="ProtNLM"/>
    </source>
</evidence>
<organism evidence="1 2">
    <name type="scientific">Nocardia rhamnosiphila</name>
    <dbReference type="NCBI Taxonomy" id="426716"/>
    <lineage>
        <taxon>Bacteria</taxon>
        <taxon>Bacillati</taxon>
        <taxon>Actinomycetota</taxon>
        <taxon>Actinomycetes</taxon>
        <taxon>Mycobacteriales</taxon>
        <taxon>Nocardiaceae</taxon>
        <taxon>Nocardia</taxon>
    </lineage>
</organism>
<dbReference type="SUPFAM" id="SSF54427">
    <property type="entry name" value="NTF2-like"/>
    <property type="match status" value="1"/>
</dbReference>
<evidence type="ECO:0000313" key="2">
    <source>
        <dbReference type="Proteomes" id="UP001550628"/>
    </source>
</evidence>
<accession>A0ABV2WXP1</accession>
<protein>
    <recommendedName>
        <fullName evidence="3">SnoaL-like domain-containing protein</fullName>
    </recommendedName>
</protein>
<dbReference type="InterPro" id="IPR032710">
    <property type="entry name" value="NTF2-like_dom_sf"/>
</dbReference>
<sequence>MSKRFDDNDLTAFAERYMAQWNEADPELRRKLIHEIWAPSGAQTLVDPPVEIQQAAAQLSFAVPALQVRGHDAMQARVTRAYEMFVAPGEYVFEVGEAAELPAGLIGLPWSMVARADGAVAGGGYEVIGLDADGRISFDHQFIEGVR</sequence>